<sequence>MSKYIFFFFSFLYTVYGQLPYDVQNIYKPLNSQSVNVMPGDKISAVYKIQDNVNELEKEYSENSLKKLAERYYQEIEEMNENILEELDQKKLCGFTWQQEEKKKKKKRNGMKLNEIEHNETKRNNIKQNKTIDIITSNLKNQKRNEEQSSKD</sequence>
<name>A0ACB9Y362_PLABR</name>
<protein>
    <submittedName>
        <fullName evidence="1">Uncharacterized protein</fullName>
    </submittedName>
</protein>
<comment type="caution">
    <text evidence="1">The sequence shown here is derived from an EMBL/GenBank/DDBJ whole genome shotgun (WGS) entry which is preliminary data.</text>
</comment>
<organism evidence="1 2">
    <name type="scientific">Plasmodium brasilianum</name>
    <dbReference type="NCBI Taxonomy" id="5824"/>
    <lineage>
        <taxon>Eukaryota</taxon>
        <taxon>Sar</taxon>
        <taxon>Alveolata</taxon>
        <taxon>Apicomplexa</taxon>
        <taxon>Aconoidasida</taxon>
        <taxon>Haemosporida</taxon>
        <taxon>Plasmodiidae</taxon>
        <taxon>Plasmodium</taxon>
        <taxon>Plasmodium (Plasmodium)</taxon>
    </lineage>
</organism>
<evidence type="ECO:0000313" key="1">
    <source>
        <dbReference type="EMBL" id="KAI4834721.1"/>
    </source>
</evidence>
<keyword evidence="2" id="KW-1185">Reference proteome</keyword>
<proteinExistence type="predicted"/>
<evidence type="ECO:0000313" key="2">
    <source>
        <dbReference type="Proteomes" id="UP001056978"/>
    </source>
</evidence>
<dbReference type="Proteomes" id="UP001056978">
    <property type="component" value="Chromosome 14"/>
</dbReference>
<dbReference type="EMBL" id="CM043782">
    <property type="protein sequence ID" value="KAI4834721.1"/>
    <property type="molecule type" value="Genomic_DNA"/>
</dbReference>
<gene>
    <name evidence="1" type="ORF">MKS88_005399</name>
</gene>
<accession>A0ACB9Y362</accession>
<reference evidence="1" key="1">
    <citation type="submission" date="2022-06" db="EMBL/GenBank/DDBJ databases">
        <title>The First Complete Genome of the Simian Malaria Parasite Plasmodium brasilianum.</title>
        <authorList>
            <person name="Bajic M."/>
            <person name="Ravishankar S."/>
        </authorList>
    </citation>
    <scope>NUCLEOTIDE SEQUENCE</scope>
    <source>
        <strain evidence="1">Bolivian I</strain>
    </source>
</reference>